<dbReference type="RefSeq" id="XP_025053144.1">
    <property type="nucleotide sequence ID" value="XM_025197359.1"/>
</dbReference>
<dbReference type="InParanoid" id="A0A3Q0G0J6"/>
<dbReference type="STRING" id="38654.A0A3Q0G0J6"/>
<dbReference type="AlphaFoldDB" id="A0A3Q0G0J6"/>
<reference evidence="2" key="1">
    <citation type="submission" date="2025-08" db="UniProtKB">
        <authorList>
            <consortium name="RefSeq"/>
        </authorList>
    </citation>
    <scope>IDENTIFICATION</scope>
</reference>
<organism evidence="1 2">
    <name type="scientific">Alligator sinensis</name>
    <name type="common">Chinese alligator</name>
    <dbReference type="NCBI Taxonomy" id="38654"/>
    <lineage>
        <taxon>Eukaryota</taxon>
        <taxon>Metazoa</taxon>
        <taxon>Chordata</taxon>
        <taxon>Craniata</taxon>
        <taxon>Vertebrata</taxon>
        <taxon>Euteleostomi</taxon>
        <taxon>Archelosauria</taxon>
        <taxon>Archosauria</taxon>
        <taxon>Crocodylia</taxon>
        <taxon>Alligatoridae</taxon>
        <taxon>Alligatorinae</taxon>
        <taxon>Alligator</taxon>
    </lineage>
</organism>
<dbReference type="Proteomes" id="UP000189705">
    <property type="component" value="Unplaced"/>
</dbReference>
<gene>
    <name evidence="2" type="primary">BCAS4</name>
</gene>
<sequence>MLQPGAGEECGACGFALSLGPEVKEVEETIEEMLIRLDEFCGMTDMIRSDTSQILDVSIPLVKAKVREMNNIYTKIDKLEAFVKMVGHHVSFLEEQVLEAEKTHGNFPHSVRKLLQSATISIFKNKHTPSAQHTYDLPELYRTEDYFPMNYADLCSTHKQIEKPRLMNSHSTNFAWKEASYNKIHTEALDRSSKCLLKIASIILLFW</sequence>
<name>A0A3Q0G0J6_ALLSI</name>
<dbReference type="GeneID" id="102373371"/>
<protein>
    <submittedName>
        <fullName evidence="2">Breast carcinoma-amplified sequence 4 isoform X1</fullName>
    </submittedName>
</protein>
<evidence type="ECO:0000313" key="2">
    <source>
        <dbReference type="RefSeq" id="XP_025053144.1"/>
    </source>
</evidence>
<accession>A0A3Q0G0J6</accession>
<dbReference type="PANTHER" id="PTHR16230:SF5">
    <property type="entry name" value="BREAST CARCINOMA-AMPLIFIED SEQUENCE 4"/>
    <property type="match status" value="1"/>
</dbReference>
<dbReference type="PANTHER" id="PTHR16230">
    <property type="entry name" value="CAPPUCCINO"/>
    <property type="match status" value="1"/>
</dbReference>
<dbReference type="GO" id="GO:0031083">
    <property type="term" value="C:BLOC-1 complex"/>
    <property type="evidence" value="ECO:0007669"/>
    <property type="project" value="TreeGrafter"/>
</dbReference>
<proteinExistence type="predicted"/>
<keyword evidence="1" id="KW-1185">Reference proteome</keyword>
<dbReference type="CTD" id="55653"/>
<evidence type="ECO:0000313" key="1">
    <source>
        <dbReference type="Proteomes" id="UP000189705"/>
    </source>
</evidence>
<dbReference type="InterPro" id="IPR024857">
    <property type="entry name" value="Cappuccino"/>
</dbReference>